<dbReference type="Gene3D" id="3.40.50.150">
    <property type="entry name" value="Vaccinia Virus protein VP39"/>
    <property type="match status" value="1"/>
</dbReference>
<dbReference type="EC" id="2.1.1.-" evidence="2"/>
<dbReference type="GO" id="GO:0008168">
    <property type="term" value="F:methyltransferase activity"/>
    <property type="evidence" value="ECO:0007669"/>
    <property type="project" value="UniProtKB-KW"/>
</dbReference>
<gene>
    <name evidence="2" type="ORF">RT717_21100</name>
</gene>
<dbReference type="NCBIfam" id="TIGR01444">
    <property type="entry name" value="fkbM_fam"/>
    <property type="match status" value="1"/>
</dbReference>
<dbReference type="EMBL" id="CP136051">
    <property type="protein sequence ID" value="WOK05577.1"/>
    <property type="molecule type" value="Genomic_DNA"/>
</dbReference>
<protein>
    <submittedName>
        <fullName evidence="2">FkbM family methyltransferase</fullName>
        <ecNumber evidence="2">2.1.1.-</ecNumber>
    </submittedName>
</protein>
<dbReference type="Pfam" id="PF05050">
    <property type="entry name" value="Methyltransf_21"/>
    <property type="match status" value="1"/>
</dbReference>
<dbReference type="Proteomes" id="UP001302349">
    <property type="component" value="Chromosome"/>
</dbReference>
<dbReference type="PANTHER" id="PTHR34203:SF15">
    <property type="entry name" value="SLL1173 PROTEIN"/>
    <property type="match status" value="1"/>
</dbReference>
<evidence type="ECO:0000313" key="3">
    <source>
        <dbReference type="Proteomes" id="UP001302349"/>
    </source>
</evidence>
<keyword evidence="2" id="KW-0489">Methyltransferase</keyword>
<evidence type="ECO:0000259" key="1">
    <source>
        <dbReference type="Pfam" id="PF05050"/>
    </source>
</evidence>
<evidence type="ECO:0000313" key="2">
    <source>
        <dbReference type="EMBL" id="WOK05577.1"/>
    </source>
</evidence>
<dbReference type="InterPro" id="IPR029063">
    <property type="entry name" value="SAM-dependent_MTases_sf"/>
</dbReference>
<proteinExistence type="predicted"/>
<dbReference type="PANTHER" id="PTHR34203">
    <property type="entry name" value="METHYLTRANSFERASE, FKBM FAMILY PROTEIN"/>
    <property type="match status" value="1"/>
</dbReference>
<reference evidence="2 3" key="1">
    <citation type="journal article" date="2023" name="Microbiol. Resour. Announc.">
        <title>Complete Genome Sequence of Imperialibacter roseus strain P4T.</title>
        <authorList>
            <person name="Tizabi D.R."/>
            <person name="Bachvaroff T."/>
            <person name="Hill R.T."/>
        </authorList>
    </citation>
    <scope>NUCLEOTIDE SEQUENCE [LARGE SCALE GENOMIC DNA]</scope>
    <source>
        <strain evidence="2 3">P4T</strain>
    </source>
</reference>
<dbReference type="SUPFAM" id="SSF53335">
    <property type="entry name" value="S-adenosyl-L-methionine-dependent methyltransferases"/>
    <property type="match status" value="1"/>
</dbReference>
<organism evidence="2 3">
    <name type="scientific">Imperialibacter roseus</name>
    <dbReference type="NCBI Taxonomy" id="1324217"/>
    <lineage>
        <taxon>Bacteria</taxon>
        <taxon>Pseudomonadati</taxon>
        <taxon>Bacteroidota</taxon>
        <taxon>Cytophagia</taxon>
        <taxon>Cytophagales</taxon>
        <taxon>Flammeovirgaceae</taxon>
        <taxon>Imperialibacter</taxon>
    </lineage>
</organism>
<dbReference type="InterPro" id="IPR052514">
    <property type="entry name" value="SAM-dependent_MTase"/>
</dbReference>
<dbReference type="RefSeq" id="WP_317488335.1">
    <property type="nucleotide sequence ID" value="NZ_CP136051.1"/>
</dbReference>
<keyword evidence="3" id="KW-1185">Reference proteome</keyword>
<name>A0ABZ0IM36_9BACT</name>
<dbReference type="GO" id="GO:0032259">
    <property type="term" value="P:methylation"/>
    <property type="evidence" value="ECO:0007669"/>
    <property type="project" value="UniProtKB-KW"/>
</dbReference>
<accession>A0ABZ0IM36</accession>
<feature type="domain" description="Methyltransferase FkbM" evidence="1">
    <location>
        <begin position="54"/>
        <end position="222"/>
    </location>
</feature>
<dbReference type="InterPro" id="IPR006342">
    <property type="entry name" value="FkbM_mtfrase"/>
</dbReference>
<keyword evidence="2" id="KW-0808">Transferase</keyword>
<sequence>MKKEIVVRDGVRFLIDRSDYMQWHILVGLPDNSWKTAAKKIERFDRYSTIHVFDVGANSGAFALKLAACFSDSYCDNISIHAFEPNPKMLKVLRDNCKLNPMLERMICIHPYGLGASNSMLPFSFSKDNSGAGRFDEKGTENVVSLTVKTLDEVCDNIEVNSLTFLKLDVEGFEPEVLKGARKTILRFKPAIYIEMTDKWFQQRGSSCKQILEYFWELGYQISVDNEKNLTPINRNDLHELESMFQYNILADI</sequence>